<feature type="compositionally biased region" description="Polar residues" evidence="5">
    <location>
        <begin position="632"/>
        <end position="644"/>
    </location>
</feature>
<keyword evidence="2" id="KW-0963">Cytoplasm</keyword>
<sequence>METEKGDIYLHRLATYIRVNEKALAEAGAPRRRHAQRQSQQLDPLSYLNPLSWLSAPPGVKPVVLSTDTHHLFYILMRLEALEYPVGTLDVQIDNPSRPMTYVNLFTQPDKSDTLSLASFRSSLSAVSKLSLGSGWWPRADLPSVDADLKFIYSSFTKLPGLTVHAPTKVAIEELLNDPPGQNAIPLDSFKNLQTLQCIDIDPRTLLGWDRLAESLRSLTIKKSGLEDISDIFIGAVVDDQARREGSASRRRRRQIPSRSGYSTPLPDTVLEEASEDKPVSPELPLDTPSPPPPKLSSLKWAFLKHLSLADNALTFVPGDTLSHLTSLTYLDLSSNLLVSVPPALSVLYNLLSLNLSDNMIDSVLGIYQNLGSVLYLNLSHNRLESLCGLERLHALERVDLRSNLLDESSEVGRLATLPNIIELWIEGNPFVEFEEQYRVACFNYFSTEGKAITLDGTLPGFYERRSLSAPPLETPPTVQAMAHSPPIVAIGSPHQHRSPAFAPSSVPAQGGLPTPPSSNPSPLLAPQHGGRVSEKKKRKQPRRIVEFGDEGHAPEGSGSSLLRPEDAGTDRDRGRTKASKKSAKAPGRFEDNSITPTPSTSATFPPPAPSTPPAQFVEEPKPFRPRHSRYQSEYHSPTSNSGSGDEAMAIPRFSPRGSSSRSATLAGSRSAMRRARQSVSMWEPGREEGEGSGKDGAEEYRRRIEALKQDMGDGWLKVFSQSEIQSSSS</sequence>
<gene>
    <name evidence="6" type="ORF">FA13DRAFT_1726670</name>
</gene>
<feature type="compositionally biased region" description="Basic and acidic residues" evidence="5">
    <location>
        <begin position="564"/>
        <end position="576"/>
    </location>
</feature>
<dbReference type="PANTHER" id="PTHR15454:SF69">
    <property type="entry name" value="SERINE_THREONINE-PROTEIN KINASE 11-INTERACTING PROTEIN"/>
    <property type="match status" value="1"/>
</dbReference>
<evidence type="ECO:0008006" key="8">
    <source>
        <dbReference type="Google" id="ProtNLM"/>
    </source>
</evidence>
<organism evidence="6 7">
    <name type="scientific">Coprinellus micaceus</name>
    <name type="common">Glistening ink-cap mushroom</name>
    <name type="synonym">Coprinus micaceus</name>
    <dbReference type="NCBI Taxonomy" id="71717"/>
    <lineage>
        <taxon>Eukaryota</taxon>
        <taxon>Fungi</taxon>
        <taxon>Dikarya</taxon>
        <taxon>Basidiomycota</taxon>
        <taxon>Agaricomycotina</taxon>
        <taxon>Agaricomycetes</taxon>
        <taxon>Agaricomycetidae</taxon>
        <taxon>Agaricales</taxon>
        <taxon>Agaricineae</taxon>
        <taxon>Psathyrellaceae</taxon>
        <taxon>Coprinellus</taxon>
    </lineage>
</organism>
<keyword evidence="7" id="KW-1185">Reference proteome</keyword>
<evidence type="ECO:0000256" key="5">
    <source>
        <dbReference type="SAM" id="MobiDB-lite"/>
    </source>
</evidence>
<evidence type="ECO:0000313" key="6">
    <source>
        <dbReference type="EMBL" id="TEB37560.1"/>
    </source>
</evidence>
<feature type="region of interest" description="Disordered" evidence="5">
    <location>
        <begin position="244"/>
        <end position="268"/>
    </location>
</feature>
<dbReference type="GO" id="GO:0005737">
    <property type="term" value="C:cytoplasm"/>
    <property type="evidence" value="ECO:0007669"/>
    <property type="project" value="UniProtKB-SubCell"/>
</dbReference>
<dbReference type="InterPro" id="IPR003591">
    <property type="entry name" value="Leu-rich_rpt_typical-subtyp"/>
</dbReference>
<dbReference type="SMART" id="SM00369">
    <property type="entry name" value="LRR_TYP"/>
    <property type="match status" value="4"/>
</dbReference>
<evidence type="ECO:0000256" key="2">
    <source>
        <dbReference type="ARBA" id="ARBA00022490"/>
    </source>
</evidence>
<comment type="subcellular location">
    <subcellularLocation>
        <location evidence="1">Cytoplasm</location>
    </subcellularLocation>
</comment>
<evidence type="ECO:0000256" key="3">
    <source>
        <dbReference type="ARBA" id="ARBA00022614"/>
    </source>
</evidence>
<dbReference type="InterPro" id="IPR032675">
    <property type="entry name" value="LRR_dom_sf"/>
</dbReference>
<protein>
    <recommendedName>
        <fullName evidence="8">L domain-like protein</fullName>
    </recommendedName>
</protein>
<keyword evidence="4" id="KW-0677">Repeat</keyword>
<proteinExistence type="predicted"/>
<evidence type="ECO:0000256" key="1">
    <source>
        <dbReference type="ARBA" id="ARBA00004496"/>
    </source>
</evidence>
<feature type="region of interest" description="Disordered" evidence="5">
    <location>
        <begin position="273"/>
        <end position="292"/>
    </location>
</feature>
<dbReference type="Pfam" id="PF13855">
    <property type="entry name" value="LRR_8"/>
    <property type="match status" value="1"/>
</dbReference>
<dbReference type="EMBL" id="QPFP01000004">
    <property type="protein sequence ID" value="TEB37560.1"/>
    <property type="molecule type" value="Genomic_DNA"/>
</dbReference>
<feature type="region of interest" description="Disordered" evidence="5">
    <location>
        <begin position="489"/>
        <end position="701"/>
    </location>
</feature>
<dbReference type="STRING" id="71717.A0A4Y7TTQ5"/>
<evidence type="ECO:0000256" key="4">
    <source>
        <dbReference type="ARBA" id="ARBA00022737"/>
    </source>
</evidence>
<dbReference type="OrthoDB" id="676979at2759"/>
<dbReference type="InterPro" id="IPR001611">
    <property type="entry name" value="Leu-rich_rpt"/>
</dbReference>
<dbReference type="SUPFAM" id="SSF52075">
    <property type="entry name" value="Outer arm dynein light chain 1"/>
    <property type="match status" value="1"/>
</dbReference>
<comment type="caution">
    <text evidence="6">The sequence shown here is derived from an EMBL/GenBank/DDBJ whole genome shotgun (WGS) entry which is preliminary data.</text>
</comment>
<evidence type="ECO:0000313" key="7">
    <source>
        <dbReference type="Proteomes" id="UP000298030"/>
    </source>
</evidence>
<dbReference type="Proteomes" id="UP000298030">
    <property type="component" value="Unassembled WGS sequence"/>
</dbReference>
<accession>A0A4Y7TTQ5</accession>
<feature type="compositionally biased region" description="Basic and acidic residues" evidence="5">
    <location>
        <begin position="685"/>
        <end position="701"/>
    </location>
</feature>
<reference evidence="6 7" key="1">
    <citation type="journal article" date="2019" name="Nat. Ecol. Evol.">
        <title>Megaphylogeny resolves global patterns of mushroom evolution.</title>
        <authorList>
            <person name="Varga T."/>
            <person name="Krizsan K."/>
            <person name="Foldi C."/>
            <person name="Dima B."/>
            <person name="Sanchez-Garcia M."/>
            <person name="Sanchez-Ramirez S."/>
            <person name="Szollosi G.J."/>
            <person name="Szarkandi J.G."/>
            <person name="Papp V."/>
            <person name="Albert L."/>
            <person name="Andreopoulos W."/>
            <person name="Angelini C."/>
            <person name="Antonin V."/>
            <person name="Barry K.W."/>
            <person name="Bougher N.L."/>
            <person name="Buchanan P."/>
            <person name="Buyck B."/>
            <person name="Bense V."/>
            <person name="Catcheside P."/>
            <person name="Chovatia M."/>
            <person name="Cooper J."/>
            <person name="Damon W."/>
            <person name="Desjardin D."/>
            <person name="Finy P."/>
            <person name="Geml J."/>
            <person name="Haridas S."/>
            <person name="Hughes K."/>
            <person name="Justo A."/>
            <person name="Karasinski D."/>
            <person name="Kautmanova I."/>
            <person name="Kiss B."/>
            <person name="Kocsube S."/>
            <person name="Kotiranta H."/>
            <person name="LaButti K.M."/>
            <person name="Lechner B.E."/>
            <person name="Liimatainen K."/>
            <person name="Lipzen A."/>
            <person name="Lukacs Z."/>
            <person name="Mihaltcheva S."/>
            <person name="Morgado L.N."/>
            <person name="Niskanen T."/>
            <person name="Noordeloos M.E."/>
            <person name="Ohm R.A."/>
            <person name="Ortiz-Santana B."/>
            <person name="Ovrebo C."/>
            <person name="Racz N."/>
            <person name="Riley R."/>
            <person name="Savchenko A."/>
            <person name="Shiryaev A."/>
            <person name="Soop K."/>
            <person name="Spirin V."/>
            <person name="Szebenyi C."/>
            <person name="Tomsovsky M."/>
            <person name="Tulloss R.E."/>
            <person name="Uehling J."/>
            <person name="Grigoriev I.V."/>
            <person name="Vagvolgyi C."/>
            <person name="Papp T."/>
            <person name="Martin F.M."/>
            <person name="Miettinen O."/>
            <person name="Hibbett D.S."/>
            <person name="Nagy L.G."/>
        </authorList>
    </citation>
    <scope>NUCLEOTIDE SEQUENCE [LARGE SCALE GENOMIC DNA]</scope>
    <source>
        <strain evidence="6 7">FP101781</strain>
    </source>
</reference>
<name>A0A4Y7TTQ5_COPMI</name>
<feature type="compositionally biased region" description="Basic and acidic residues" evidence="5">
    <location>
        <begin position="544"/>
        <end position="554"/>
    </location>
</feature>
<feature type="compositionally biased region" description="Low complexity" evidence="5">
    <location>
        <begin position="652"/>
        <end position="663"/>
    </location>
</feature>
<dbReference type="AlphaFoldDB" id="A0A4Y7TTQ5"/>
<dbReference type="PROSITE" id="PS51450">
    <property type="entry name" value="LRR"/>
    <property type="match status" value="2"/>
</dbReference>
<dbReference type="Gene3D" id="3.80.10.10">
    <property type="entry name" value="Ribonuclease Inhibitor"/>
    <property type="match status" value="2"/>
</dbReference>
<dbReference type="PANTHER" id="PTHR15454">
    <property type="entry name" value="NISCHARIN RELATED"/>
    <property type="match status" value="1"/>
</dbReference>
<keyword evidence="3" id="KW-0433">Leucine-rich repeat</keyword>